<dbReference type="PROSITE" id="PS51157">
    <property type="entry name" value="ZF_UBR"/>
    <property type="match status" value="1"/>
</dbReference>
<evidence type="ECO:0000259" key="8">
    <source>
        <dbReference type="PROSITE" id="PS51157"/>
    </source>
</evidence>
<evidence type="ECO:0008006" key="11">
    <source>
        <dbReference type="Google" id="ProtNLM"/>
    </source>
</evidence>
<dbReference type="InterPro" id="IPR040204">
    <property type="entry name" value="UBR7"/>
</dbReference>
<comment type="caution">
    <text evidence="9">The sequence shown here is derived from an EMBL/GenBank/DDBJ whole genome shotgun (WGS) entry which is preliminary data.</text>
</comment>
<feature type="compositionally biased region" description="Basic and acidic residues" evidence="6">
    <location>
        <begin position="252"/>
        <end position="265"/>
    </location>
</feature>
<keyword evidence="2 4" id="KW-0863">Zinc-finger</keyword>
<evidence type="ECO:0000256" key="3">
    <source>
        <dbReference type="ARBA" id="ARBA00022833"/>
    </source>
</evidence>
<dbReference type="GO" id="GO:0005737">
    <property type="term" value="C:cytoplasm"/>
    <property type="evidence" value="ECO:0007669"/>
    <property type="project" value="TreeGrafter"/>
</dbReference>
<dbReference type="GO" id="GO:0008270">
    <property type="term" value="F:zinc ion binding"/>
    <property type="evidence" value="ECO:0007669"/>
    <property type="project" value="UniProtKB-KW"/>
</dbReference>
<dbReference type="AlphaFoldDB" id="A0A8H7V9U3"/>
<evidence type="ECO:0000256" key="5">
    <source>
        <dbReference type="PROSITE-ProRule" id="PRU00508"/>
    </source>
</evidence>
<accession>A0A8H7V9U3</accession>
<proteinExistence type="predicted"/>
<dbReference type="EMBL" id="JAEPRD010000010">
    <property type="protein sequence ID" value="KAG2210862.1"/>
    <property type="molecule type" value="Genomic_DNA"/>
</dbReference>
<feature type="zinc finger region" description="UBR-type" evidence="5">
    <location>
        <begin position="34"/>
        <end position="106"/>
    </location>
</feature>
<dbReference type="PANTHER" id="PTHR13513">
    <property type="entry name" value="E3 UBIQUITIN-PROTEIN LIGASE UBR7"/>
    <property type="match status" value="1"/>
</dbReference>
<dbReference type="InterPro" id="IPR019787">
    <property type="entry name" value="Znf_PHD-finger"/>
</dbReference>
<feature type="domain" description="PHD-type" evidence="7">
    <location>
        <begin position="125"/>
        <end position="179"/>
    </location>
</feature>
<keyword evidence="1" id="KW-0479">Metal-binding</keyword>
<dbReference type="Pfam" id="PF02207">
    <property type="entry name" value="zf-UBR"/>
    <property type="match status" value="1"/>
</dbReference>
<keyword evidence="10" id="KW-1185">Reference proteome</keyword>
<keyword evidence="3" id="KW-0862">Zinc</keyword>
<feature type="region of interest" description="Disordered" evidence="6">
    <location>
        <begin position="225"/>
        <end position="278"/>
    </location>
</feature>
<evidence type="ECO:0000259" key="7">
    <source>
        <dbReference type="PROSITE" id="PS50016"/>
    </source>
</evidence>
<protein>
    <recommendedName>
        <fullName evidence="11">UBR-type domain-containing protein</fullName>
    </recommendedName>
</protein>
<evidence type="ECO:0000256" key="4">
    <source>
        <dbReference type="PROSITE-ProRule" id="PRU00146"/>
    </source>
</evidence>
<name>A0A8H7V9U3_9FUNG</name>
<dbReference type="OrthoDB" id="5795902at2759"/>
<dbReference type="Proteomes" id="UP000603453">
    <property type="component" value="Unassembled WGS sequence"/>
</dbReference>
<feature type="domain" description="UBR-type" evidence="8">
    <location>
        <begin position="34"/>
        <end position="106"/>
    </location>
</feature>
<dbReference type="SMART" id="SM00249">
    <property type="entry name" value="PHD"/>
    <property type="match status" value="1"/>
</dbReference>
<dbReference type="Gene3D" id="2.60.120.650">
    <property type="entry name" value="Cupin"/>
    <property type="match status" value="1"/>
</dbReference>
<evidence type="ECO:0000313" key="9">
    <source>
        <dbReference type="EMBL" id="KAG2210862.1"/>
    </source>
</evidence>
<dbReference type="SUPFAM" id="SSF57903">
    <property type="entry name" value="FYVE/PHD zinc finger"/>
    <property type="match status" value="1"/>
</dbReference>
<dbReference type="SMART" id="SM00396">
    <property type="entry name" value="ZnF_UBR1"/>
    <property type="match status" value="1"/>
</dbReference>
<dbReference type="GO" id="GO:0061630">
    <property type="term" value="F:ubiquitin protein ligase activity"/>
    <property type="evidence" value="ECO:0007669"/>
    <property type="project" value="InterPro"/>
</dbReference>
<dbReference type="InterPro" id="IPR011011">
    <property type="entry name" value="Znf_FYVE_PHD"/>
</dbReference>
<evidence type="ECO:0000313" key="10">
    <source>
        <dbReference type="Proteomes" id="UP000603453"/>
    </source>
</evidence>
<organism evidence="9 10">
    <name type="scientific">Mucor saturninus</name>
    <dbReference type="NCBI Taxonomy" id="64648"/>
    <lineage>
        <taxon>Eukaryota</taxon>
        <taxon>Fungi</taxon>
        <taxon>Fungi incertae sedis</taxon>
        <taxon>Mucoromycota</taxon>
        <taxon>Mucoromycotina</taxon>
        <taxon>Mucoromycetes</taxon>
        <taxon>Mucorales</taxon>
        <taxon>Mucorineae</taxon>
        <taxon>Mucoraceae</taxon>
        <taxon>Mucor</taxon>
    </lineage>
</organism>
<gene>
    <name evidence="9" type="ORF">INT47_000016</name>
</gene>
<dbReference type="InterPro" id="IPR047506">
    <property type="entry name" value="UBR7-like_UBR-box"/>
</dbReference>
<dbReference type="InterPro" id="IPR001965">
    <property type="entry name" value="Znf_PHD"/>
</dbReference>
<reference evidence="9" key="1">
    <citation type="submission" date="2020-12" db="EMBL/GenBank/DDBJ databases">
        <title>Metabolic potential, ecology and presence of endohyphal bacteria is reflected in genomic diversity of Mucoromycotina.</title>
        <authorList>
            <person name="Muszewska A."/>
            <person name="Okrasinska A."/>
            <person name="Steczkiewicz K."/>
            <person name="Drgas O."/>
            <person name="Orlowska M."/>
            <person name="Perlinska-Lenart U."/>
            <person name="Aleksandrzak-Piekarczyk T."/>
            <person name="Szatraj K."/>
            <person name="Zielenkiewicz U."/>
            <person name="Pilsyk S."/>
            <person name="Malc E."/>
            <person name="Mieczkowski P."/>
            <person name="Kruszewska J.S."/>
            <person name="Biernat P."/>
            <person name="Pawlowska J."/>
        </authorList>
    </citation>
    <scope>NUCLEOTIDE SEQUENCE</scope>
    <source>
        <strain evidence="9">WA0000017839</strain>
    </source>
</reference>
<dbReference type="PANTHER" id="PTHR13513:SF9">
    <property type="entry name" value="E3 UBIQUITIN-PROTEIN LIGASE UBR7-RELATED"/>
    <property type="match status" value="1"/>
</dbReference>
<dbReference type="CDD" id="cd19677">
    <property type="entry name" value="UBR-box_UBR7"/>
    <property type="match status" value="1"/>
</dbReference>
<sequence length="461" mass="52001">MTEQDPNTVTALDYIEKQEQLEKEAQSILPGKFEKCTFPLGYVRQSLYACKTCSSESEEPAGMCYSCSIACHASHELFELFPKRAFRCDCGIKDKFAGHHCSLTIPAKKIIQANDKNTYNHNFQGRYCRCDQHYDPEKEEGTMYQCIACEDWFHETCIGDIPDAIDDFECYVCRDCTTKYPFLMNGKDERFSLGLSKDKDPISKWILPPNQISAIDVVSVETKPDTAVKEDSTSCPDQKADPTSAAPVPTIKLERSPETLAKEEPEPVSTDINHDGSSGILSTKEIKIETVPTETTSHENGSTETSGIGEKRKHEDIIPNTFKRAKTEAGCENVDVSLLPEHDNIEIFLQEGWRNGLCKCTKCMADYKTHHVEYLLAEEKTFEPEEDEDAGKSLLEVGMEQLQRVDRVQALESLMAYKSLADDIKTYLEAFKDSGKVVTKQDIDAFFDVSTKAIFTIVFFY</sequence>
<evidence type="ECO:0000256" key="6">
    <source>
        <dbReference type="SAM" id="MobiDB-lite"/>
    </source>
</evidence>
<dbReference type="CDD" id="cd15542">
    <property type="entry name" value="PHD_UBR7"/>
    <property type="match status" value="1"/>
</dbReference>
<dbReference type="PROSITE" id="PS50016">
    <property type="entry name" value="ZF_PHD_2"/>
    <property type="match status" value="1"/>
</dbReference>
<evidence type="ECO:0000256" key="1">
    <source>
        <dbReference type="ARBA" id="ARBA00022723"/>
    </source>
</evidence>
<evidence type="ECO:0000256" key="2">
    <source>
        <dbReference type="ARBA" id="ARBA00022771"/>
    </source>
</evidence>
<dbReference type="InterPro" id="IPR003126">
    <property type="entry name" value="Znf_UBR"/>
</dbReference>